<gene>
    <name evidence="8" type="ORF">QBZ16_002913</name>
</gene>
<dbReference type="PANTHER" id="PTHR11910">
    <property type="entry name" value="ATP SYNTHASE DELTA CHAIN"/>
    <property type="match status" value="1"/>
</dbReference>
<dbReference type="AlphaFoldDB" id="A0AAD9IMW6"/>
<protein>
    <submittedName>
        <fullName evidence="8">Uncharacterized protein</fullName>
    </submittedName>
</protein>
<dbReference type="Pfam" id="PF00213">
    <property type="entry name" value="OSCP"/>
    <property type="match status" value="1"/>
</dbReference>
<comment type="similarity">
    <text evidence="2">Belongs to the ATPase delta chain family.</text>
</comment>
<dbReference type="EMBL" id="JASFZW010000003">
    <property type="protein sequence ID" value="KAK2079222.1"/>
    <property type="molecule type" value="Genomic_DNA"/>
</dbReference>
<dbReference type="GO" id="GO:0046933">
    <property type="term" value="F:proton-transporting ATP synthase activity, rotational mechanism"/>
    <property type="evidence" value="ECO:0007669"/>
    <property type="project" value="InterPro"/>
</dbReference>
<evidence type="ECO:0000256" key="2">
    <source>
        <dbReference type="ARBA" id="ARBA00007046"/>
    </source>
</evidence>
<evidence type="ECO:0000256" key="5">
    <source>
        <dbReference type="ARBA" id="ARBA00023065"/>
    </source>
</evidence>
<keyword evidence="4" id="KW-0375">Hydrogen ion transport</keyword>
<comment type="caution">
    <text evidence="8">The sequence shown here is derived from an EMBL/GenBank/DDBJ whole genome shotgun (WGS) entry which is preliminary data.</text>
</comment>
<keyword evidence="7" id="KW-0066">ATP synthesis</keyword>
<comment type="subcellular location">
    <subcellularLocation>
        <location evidence="1">Membrane</location>
    </subcellularLocation>
</comment>
<reference evidence="8" key="1">
    <citation type="submission" date="2021-01" db="EMBL/GenBank/DDBJ databases">
        <authorList>
            <person name="Eckstrom K.M.E."/>
        </authorList>
    </citation>
    <scope>NUCLEOTIDE SEQUENCE</scope>
    <source>
        <strain evidence="8">UVCC 0001</strain>
    </source>
</reference>
<proteinExistence type="inferred from homology"/>
<dbReference type="GO" id="GO:0016020">
    <property type="term" value="C:membrane"/>
    <property type="evidence" value="ECO:0007669"/>
    <property type="project" value="UniProtKB-SubCell"/>
</dbReference>
<evidence type="ECO:0000313" key="9">
    <source>
        <dbReference type="Proteomes" id="UP001255856"/>
    </source>
</evidence>
<dbReference type="HAMAP" id="MF_01416">
    <property type="entry name" value="ATP_synth_delta_bact"/>
    <property type="match status" value="1"/>
</dbReference>
<name>A0AAD9IMW6_PROWI</name>
<dbReference type="NCBIfam" id="TIGR01145">
    <property type="entry name" value="ATP_synt_delta"/>
    <property type="match status" value="1"/>
</dbReference>
<sequence>MLRYAAAQLARRAQVVPVAAAKGLRPFAAEAREVVLPPQFSVPGRYAAALYMAASKAGDLDSVTKELSQMAGLLQQSDDFRQFVTDPTVGQNVKIEGLSGVMDGLGATDTTKNFFVLLAENNRLTHVPKILETFQSLVSSQKGQVEAVVTAASELSQSDVSDITASLKAMLKPGQSLSVTPRVDPDILGGLVVDFEDKHIDLSIRSRIQSIEKAVAEAVV</sequence>
<keyword evidence="5" id="KW-0406">Ion transport</keyword>
<organism evidence="8 9">
    <name type="scientific">Prototheca wickerhamii</name>
    <dbReference type="NCBI Taxonomy" id="3111"/>
    <lineage>
        <taxon>Eukaryota</taxon>
        <taxon>Viridiplantae</taxon>
        <taxon>Chlorophyta</taxon>
        <taxon>core chlorophytes</taxon>
        <taxon>Trebouxiophyceae</taxon>
        <taxon>Chlorellales</taxon>
        <taxon>Chlorellaceae</taxon>
        <taxon>Prototheca</taxon>
    </lineage>
</organism>
<dbReference type="InterPro" id="IPR000711">
    <property type="entry name" value="ATPase_OSCP/dsu"/>
</dbReference>
<keyword evidence="3" id="KW-0813">Transport</keyword>
<dbReference type="PRINTS" id="PR00125">
    <property type="entry name" value="ATPASEDELTA"/>
</dbReference>
<evidence type="ECO:0000256" key="1">
    <source>
        <dbReference type="ARBA" id="ARBA00004370"/>
    </source>
</evidence>
<keyword evidence="9" id="KW-1185">Reference proteome</keyword>
<dbReference type="Proteomes" id="UP001255856">
    <property type="component" value="Unassembled WGS sequence"/>
</dbReference>
<evidence type="ECO:0000256" key="4">
    <source>
        <dbReference type="ARBA" id="ARBA00022781"/>
    </source>
</evidence>
<dbReference type="SUPFAM" id="SSF47928">
    <property type="entry name" value="N-terminal domain of the delta subunit of the F1F0-ATP synthase"/>
    <property type="match status" value="1"/>
</dbReference>
<evidence type="ECO:0000256" key="7">
    <source>
        <dbReference type="ARBA" id="ARBA00023310"/>
    </source>
</evidence>
<evidence type="ECO:0000256" key="6">
    <source>
        <dbReference type="ARBA" id="ARBA00023136"/>
    </source>
</evidence>
<evidence type="ECO:0000256" key="3">
    <source>
        <dbReference type="ARBA" id="ARBA00022448"/>
    </source>
</evidence>
<keyword evidence="6" id="KW-0472">Membrane</keyword>
<accession>A0AAD9IMW6</accession>
<dbReference type="InterPro" id="IPR026015">
    <property type="entry name" value="ATP_synth_OSCP/delta_N_sf"/>
</dbReference>
<evidence type="ECO:0000313" key="8">
    <source>
        <dbReference type="EMBL" id="KAK2079222.1"/>
    </source>
</evidence>
<dbReference type="Gene3D" id="1.10.520.20">
    <property type="entry name" value="N-terminal domain of the delta subunit of the F1F0-ATP synthase"/>
    <property type="match status" value="1"/>
</dbReference>